<organism evidence="2 3">
    <name type="scientific">Methanomethylophilus alvi</name>
    <dbReference type="NCBI Taxonomy" id="1291540"/>
    <lineage>
        <taxon>Archaea</taxon>
        <taxon>Methanobacteriati</taxon>
        <taxon>Thermoplasmatota</taxon>
        <taxon>Thermoplasmata</taxon>
        <taxon>Methanomassiliicoccales</taxon>
        <taxon>Methanomethylophilaceae</taxon>
        <taxon>Methanomethylophilus</taxon>
    </lineage>
</organism>
<gene>
    <name evidence="2" type="ORF">BKD89_07030</name>
</gene>
<dbReference type="OMA" id="MCLAIPC"/>
<comment type="similarity">
    <text evidence="1">Belongs to the HupF/HypC family.</text>
</comment>
<dbReference type="PROSITE" id="PS01097">
    <property type="entry name" value="HUPF_HYPC"/>
    <property type="match status" value="1"/>
</dbReference>
<evidence type="ECO:0000256" key="1">
    <source>
        <dbReference type="ARBA" id="ARBA00006018"/>
    </source>
</evidence>
<dbReference type="PANTHER" id="PTHR35177:SF2">
    <property type="entry name" value="HYDROGENASE MATURATION FACTOR HYBG"/>
    <property type="match status" value="1"/>
</dbReference>
<dbReference type="GO" id="GO:0051604">
    <property type="term" value="P:protein maturation"/>
    <property type="evidence" value="ECO:0007669"/>
    <property type="project" value="TreeGrafter"/>
</dbReference>
<dbReference type="GO" id="GO:1902670">
    <property type="term" value="F:carbon dioxide binding"/>
    <property type="evidence" value="ECO:0007669"/>
    <property type="project" value="TreeGrafter"/>
</dbReference>
<dbReference type="RefSeq" id="WP_015505319.1">
    <property type="nucleotide sequence ID" value="NZ_CAYARL010000004.1"/>
</dbReference>
<protein>
    <submittedName>
        <fullName evidence="2">Hydrogenase assembly protein HypC</fullName>
    </submittedName>
</protein>
<sequence>MCLAIPGKIVAIDGDDAYIDFGGSKKTANVSMVDAEVGQWVVVHAGFAIEVMDEDEAQETLKLWNDFLDSGEADIKKPQ</sequence>
<name>A0A3G3II85_9ARCH</name>
<dbReference type="PRINTS" id="PR00445">
    <property type="entry name" value="HUPFHYPC"/>
</dbReference>
<dbReference type="Gene3D" id="2.30.30.140">
    <property type="match status" value="1"/>
</dbReference>
<dbReference type="GeneID" id="41322204"/>
<dbReference type="PANTHER" id="PTHR35177">
    <property type="entry name" value="HYDROGENASE MATURATION FACTOR HYBG"/>
    <property type="match status" value="1"/>
</dbReference>
<dbReference type="GO" id="GO:0005506">
    <property type="term" value="F:iron ion binding"/>
    <property type="evidence" value="ECO:0007669"/>
    <property type="project" value="TreeGrafter"/>
</dbReference>
<dbReference type="InterPro" id="IPR001109">
    <property type="entry name" value="Hydrogenase_HupF/HypC"/>
</dbReference>
<dbReference type="FunFam" id="2.30.30.140:FF:000022">
    <property type="entry name" value="Hydrogenase assembly chaperone HybG"/>
    <property type="match status" value="1"/>
</dbReference>
<dbReference type="AlphaFoldDB" id="A0A3G3II85"/>
<proteinExistence type="inferred from homology"/>
<reference evidence="2 3" key="1">
    <citation type="submission" date="2016-10" db="EMBL/GenBank/DDBJ databases">
        <title>Complete genome of the TMA-utilizing, human hosted archaeon Methanomethylophilus alvus Gen. nov, sp. nov., strain Mx-05, derived from a pure culture.</title>
        <authorList>
            <person name="Brugere J.-F."/>
            <person name="Ben Hania W."/>
            <person name="Chaudhary P.P."/>
            <person name="Gaci N."/>
            <person name="Borrel G."/>
            <person name="Cao Van Tuat L."/>
            <person name="Fardeau M.-L."/>
            <person name="Harris H.M.B."/>
            <person name="O'Toole P.W."/>
            <person name="Ollivier B."/>
        </authorList>
    </citation>
    <scope>NUCLEOTIDE SEQUENCE [LARGE SCALE GENOMIC DNA]</scope>
    <source>
        <strain evidence="2 3">Mx-05</strain>
    </source>
</reference>
<dbReference type="NCBIfam" id="TIGR00074">
    <property type="entry name" value="hypC_hupF"/>
    <property type="match status" value="1"/>
</dbReference>
<dbReference type="SUPFAM" id="SSF159127">
    <property type="entry name" value="HupF/HypC-like"/>
    <property type="match status" value="1"/>
</dbReference>
<dbReference type="InterPro" id="IPR019812">
    <property type="entry name" value="Hydgase_assmbl_chp_CS"/>
</dbReference>
<evidence type="ECO:0000313" key="3">
    <source>
        <dbReference type="Proteomes" id="UP000273278"/>
    </source>
</evidence>
<dbReference type="Pfam" id="PF01455">
    <property type="entry name" value="HupF_HypC"/>
    <property type="match status" value="1"/>
</dbReference>
<dbReference type="EMBL" id="CP017686">
    <property type="protein sequence ID" value="AYQ55545.1"/>
    <property type="molecule type" value="Genomic_DNA"/>
</dbReference>
<accession>A0A3G3II85</accession>
<evidence type="ECO:0000313" key="2">
    <source>
        <dbReference type="EMBL" id="AYQ55545.1"/>
    </source>
</evidence>
<dbReference type="Proteomes" id="UP000273278">
    <property type="component" value="Chromosome"/>
</dbReference>